<evidence type="ECO:0000313" key="10">
    <source>
        <dbReference type="Proteomes" id="UP000515163"/>
    </source>
</evidence>
<feature type="unsure residue" description="D or N" evidence="11">
    <location>
        <position position="145"/>
    </location>
</feature>
<proteinExistence type="inferred from homology"/>
<evidence type="ECO:0000313" key="11">
    <source>
        <dbReference type="RefSeq" id="XP_031557230.1"/>
    </source>
</evidence>
<keyword evidence="3" id="KW-0547">Nucleotide-binding</keyword>
<dbReference type="Pfam" id="PF04438">
    <property type="entry name" value="zf-HIT"/>
    <property type="match status" value="1"/>
</dbReference>
<keyword evidence="10" id="KW-1185">Reference proteome</keyword>
<evidence type="ECO:0000256" key="4">
    <source>
        <dbReference type="ARBA" id="ARBA00022801"/>
    </source>
</evidence>
<dbReference type="Gene3D" id="3.40.50.300">
    <property type="entry name" value="P-loop containing nucleotide triphosphate hydrolases"/>
    <property type="match status" value="2"/>
</dbReference>
<dbReference type="PANTHER" id="PTHR47958">
    <property type="entry name" value="ATP-DEPENDENT RNA HELICASE DBP3"/>
    <property type="match status" value="1"/>
</dbReference>
<dbReference type="InterPro" id="IPR027417">
    <property type="entry name" value="P-loop_NTPase"/>
</dbReference>
<dbReference type="SMART" id="SM00490">
    <property type="entry name" value="HELICc"/>
    <property type="match status" value="1"/>
</dbReference>
<feature type="domain" description="Helicase ATP-binding" evidence="8">
    <location>
        <begin position="246"/>
        <end position="427"/>
    </location>
</feature>
<dbReference type="CDD" id="cd18787">
    <property type="entry name" value="SF2_C_DEAD"/>
    <property type="match status" value="1"/>
</dbReference>
<feature type="region of interest" description="Disordered" evidence="7">
    <location>
        <begin position="1"/>
        <end position="40"/>
    </location>
</feature>
<dbReference type="EC" id="3.6.4.13" evidence="2"/>
<dbReference type="GO" id="GO:0016787">
    <property type="term" value="F:hydrolase activity"/>
    <property type="evidence" value="ECO:0007669"/>
    <property type="project" value="UniProtKB-KW"/>
</dbReference>
<evidence type="ECO:0000256" key="1">
    <source>
        <dbReference type="ARBA" id="ARBA00009718"/>
    </source>
</evidence>
<name>A0A6P8HX19_ACTTE</name>
<dbReference type="InterPro" id="IPR011545">
    <property type="entry name" value="DEAD/DEAH_box_helicase_dom"/>
</dbReference>
<evidence type="ECO:0000256" key="5">
    <source>
        <dbReference type="ARBA" id="ARBA00022806"/>
    </source>
</evidence>
<sequence length="641" mass="71728">MADKMAAFVPRAVRRKDGKNNIKNSLKRKPTSQEKQEKSKVHIVDLREKCNSAASIPIPDKVSKENANLEDDDEEEVEEEIVSYSKNQRWPDQDEPVCVVCGRYGAYICDETEKDVCSLECKAKHLKTLGISVKTLISSPKQFQDETTNICSLSTSSNSELNYNESDVGTENLSFQNYKFKEHPTISSLSETKVQHLLKSLEIQTKGNNVTKPILEFFHCQFDKLLSENITKCGYFSPTPIQMQLIPVALSGRDIIACAQTGSGKTAAFLLPMIARIHSITDKLLPKSALLRTPLGLVLAPTRELCMQIEDQAKEFMQGLSNMRTALLVGGMPLPPQIHRIQMGVQIIVATPGRLLEILSKVNLDLTNVKCLVVDEVDSMFQLGFEQQVQQILENLNEAKQTMMTSATIPPNVETMASKLLRDPAFISVGNPNAPTQAVKQLVLWVEEKSKKKHLFSILNDSKHFKPPVVVFVDSKIGADMLAEAIQKMCKIPCVAMHGDKKQEERTQILQSFISGEYPVIVCTGVLGRGVDLLNVKQVINFDMPASIEEYIHQVGRAGRLGTSGWAVTFINNQNKHLFLDLIETLSPLGVSLPSELTNSFYAKQQKERKKQKAKDEKDEIVHQGNLIDLLKKSTERRKKR</sequence>
<dbReference type="PROSITE" id="PS51194">
    <property type="entry name" value="HELICASE_CTER"/>
    <property type="match status" value="1"/>
</dbReference>
<keyword evidence="6" id="KW-0067">ATP-binding</keyword>
<feature type="compositionally biased region" description="Basic and acidic residues" evidence="7">
    <location>
        <begin position="31"/>
        <end position="40"/>
    </location>
</feature>
<dbReference type="Gene3D" id="3.30.60.220">
    <property type="match status" value="1"/>
</dbReference>
<dbReference type="SUPFAM" id="SSF52540">
    <property type="entry name" value="P-loop containing nucleoside triphosphate hydrolases"/>
    <property type="match status" value="1"/>
</dbReference>
<dbReference type="GO" id="GO:0005524">
    <property type="term" value="F:ATP binding"/>
    <property type="evidence" value="ECO:0007669"/>
    <property type="project" value="UniProtKB-KW"/>
</dbReference>
<dbReference type="Proteomes" id="UP000515163">
    <property type="component" value="Unplaced"/>
</dbReference>
<evidence type="ECO:0000256" key="2">
    <source>
        <dbReference type="ARBA" id="ARBA00012552"/>
    </source>
</evidence>
<dbReference type="Pfam" id="PF00271">
    <property type="entry name" value="Helicase_C"/>
    <property type="match status" value="1"/>
</dbReference>
<keyword evidence="4" id="KW-0378">Hydrolase</keyword>
<dbReference type="InterPro" id="IPR001650">
    <property type="entry name" value="Helicase_C-like"/>
</dbReference>
<dbReference type="OrthoDB" id="360161at2759"/>
<comment type="similarity">
    <text evidence="1">Belongs to the DEAD box helicase family. DDX59 subfamily.</text>
</comment>
<keyword evidence="5 11" id="KW-0347">Helicase</keyword>
<dbReference type="Pfam" id="PF00270">
    <property type="entry name" value="DEAD"/>
    <property type="match status" value="1"/>
</dbReference>
<dbReference type="InterPro" id="IPR014001">
    <property type="entry name" value="Helicase_ATP-bd"/>
</dbReference>
<dbReference type="GO" id="GO:0003676">
    <property type="term" value="F:nucleic acid binding"/>
    <property type="evidence" value="ECO:0007669"/>
    <property type="project" value="InterPro"/>
</dbReference>
<organism evidence="10 11">
    <name type="scientific">Actinia tenebrosa</name>
    <name type="common">Australian red waratah sea anemone</name>
    <dbReference type="NCBI Taxonomy" id="6105"/>
    <lineage>
        <taxon>Eukaryota</taxon>
        <taxon>Metazoa</taxon>
        <taxon>Cnidaria</taxon>
        <taxon>Anthozoa</taxon>
        <taxon>Hexacorallia</taxon>
        <taxon>Actiniaria</taxon>
        <taxon>Actiniidae</taxon>
        <taxon>Actinia</taxon>
    </lineage>
</organism>
<evidence type="ECO:0000259" key="9">
    <source>
        <dbReference type="PROSITE" id="PS51194"/>
    </source>
</evidence>
<dbReference type="CDD" id="cd23022">
    <property type="entry name" value="zf-HIT_DDX59"/>
    <property type="match status" value="1"/>
</dbReference>
<dbReference type="PROSITE" id="PS51192">
    <property type="entry name" value="HELICASE_ATP_BIND_1"/>
    <property type="match status" value="1"/>
</dbReference>
<evidence type="ECO:0000256" key="3">
    <source>
        <dbReference type="ARBA" id="ARBA00022741"/>
    </source>
</evidence>
<accession>A0A6P8HX19</accession>
<evidence type="ECO:0000256" key="6">
    <source>
        <dbReference type="ARBA" id="ARBA00022840"/>
    </source>
</evidence>
<dbReference type="RefSeq" id="XP_031557230.1">
    <property type="nucleotide sequence ID" value="XM_031701370.1"/>
</dbReference>
<dbReference type="FunCoup" id="A0A6P8HX19">
    <property type="interactions" value="1113"/>
</dbReference>
<evidence type="ECO:0000256" key="7">
    <source>
        <dbReference type="SAM" id="MobiDB-lite"/>
    </source>
</evidence>
<feature type="domain" description="Helicase C-terminal" evidence="9">
    <location>
        <begin position="438"/>
        <end position="601"/>
    </location>
</feature>
<dbReference type="GO" id="GO:0003724">
    <property type="term" value="F:RNA helicase activity"/>
    <property type="evidence" value="ECO:0007669"/>
    <property type="project" value="UniProtKB-EC"/>
</dbReference>
<protein>
    <recommendedName>
        <fullName evidence="2">RNA helicase</fullName>
        <ecNumber evidence="2">3.6.4.13</ecNumber>
    </recommendedName>
</protein>
<dbReference type="InParanoid" id="A0A6P8HX19"/>
<dbReference type="AlphaFoldDB" id="A0A6P8HX19"/>
<gene>
    <name evidence="11" type="primary">LOC116293869</name>
</gene>
<dbReference type="KEGG" id="aten:116293869"/>
<dbReference type="InterPro" id="IPR007529">
    <property type="entry name" value="Znf_HIT"/>
</dbReference>
<evidence type="ECO:0000259" key="8">
    <source>
        <dbReference type="PROSITE" id="PS51192"/>
    </source>
</evidence>
<dbReference type="SMART" id="SM00487">
    <property type="entry name" value="DEXDc"/>
    <property type="match status" value="1"/>
</dbReference>
<reference evidence="11" key="1">
    <citation type="submission" date="2025-08" db="UniProtKB">
        <authorList>
            <consortium name="RefSeq"/>
        </authorList>
    </citation>
    <scope>IDENTIFICATION</scope>
    <source>
        <tissue evidence="11">Tentacle</tissue>
    </source>
</reference>